<dbReference type="Proteomes" id="UP000254082">
    <property type="component" value="Unassembled WGS sequence"/>
</dbReference>
<keyword evidence="1 3" id="KW-0812">Transmembrane</keyword>
<evidence type="ECO:0000313" key="5">
    <source>
        <dbReference type="Proteomes" id="UP000254082"/>
    </source>
</evidence>
<feature type="transmembrane region" description="Helical" evidence="3">
    <location>
        <begin position="96"/>
        <end position="122"/>
    </location>
</feature>
<dbReference type="Gene3D" id="1.10.1760.20">
    <property type="match status" value="1"/>
</dbReference>
<keyword evidence="5" id="KW-1185">Reference proteome</keyword>
<evidence type="ECO:0000256" key="3">
    <source>
        <dbReference type="SAM" id="Phobius"/>
    </source>
</evidence>
<evidence type="ECO:0000313" key="4">
    <source>
        <dbReference type="EMBL" id="SUN35557.1"/>
    </source>
</evidence>
<feature type="transmembrane region" description="Helical" evidence="3">
    <location>
        <begin position="70"/>
        <end position="89"/>
    </location>
</feature>
<keyword evidence="2 3" id="KW-1133">Transmembrane helix</keyword>
<dbReference type="PANTHER" id="PTHR37815">
    <property type="entry name" value="UPF0397 PROTEIN BC_2624-RELATED"/>
    <property type="match status" value="1"/>
</dbReference>
<reference evidence="4 5" key="1">
    <citation type="submission" date="2018-06" db="EMBL/GenBank/DDBJ databases">
        <authorList>
            <consortium name="Pathogen Informatics"/>
            <person name="Doyle S."/>
        </authorList>
    </citation>
    <scope>NUCLEOTIDE SEQUENCE [LARGE SCALE GENOMIC DNA]</scope>
    <source>
        <strain evidence="5">NCTC 11391</strain>
    </source>
</reference>
<dbReference type="AlphaFoldDB" id="A0A380JDS7"/>
<sequence length="159" mass="16933">MRNNRTSQLTLLALLTALSLALGFVNIPTLTGFLTLLDTGIFFTALYLGSRSGAVVGGLSAFLLDYLLGYPQYMIFSLLAHGLQGYFAGWTGARRYIGVVLASLAMVGIYILAALILGFGWGAALAGIWGNLCQNLLGLLLGAIFYRAFNKAFPRKGGS</sequence>
<dbReference type="RefSeq" id="WP_003000692.1">
    <property type="nucleotide sequence ID" value="NZ_UHFA01000002.1"/>
</dbReference>
<dbReference type="EMBL" id="UHFA01000002">
    <property type="protein sequence ID" value="SUN35557.1"/>
    <property type="molecule type" value="Genomic_DNA"/>
</dbReference>
<evidence type="ECO:0000256" key="1">
    <source>
        <dbReference type="ARBA" id="ARBA00022692"/>
    </source>
</evidence>
<organism evidence="4 5">
    <name type="scientific">Streptococcus downei MFe28</name>
    <dbReference type="NCBI Taxonomy" id="764290"/>
    <lineage>
        <taxon>Bacteria</taxon>
        <taxon>Bacillati</taxon>
        <taxon>Bacillota</taxon>
        <taxon>Bacilli</taxon>
        <taxon>Lactobacillales</taxon>
        <taxon>Streptococcaceae</taxon>
        <taxon>Streptococcus</taxon>
    </lineage>
</organism>
<gene>
    <name evidence="4" type="primary">hmpT</name>
    <name evidence="4" type="ORF">NCTC11391_00585</name>
</gene>
<evidence type="ECO:0000256" key="2">
    <source>
        <dbReference type="ARBA" id="ARBA00022989"/>
    </source>
</evidence>
<feature type="transmembrane region" description="Helical" evidence="3">
    <location>
        <begin position="128"/>
        <end position="149"/>
    </location>
</feature>
<proteinExistence type="predicted"/>
<dbReference type="OrthoDB" id="411368at2"/>
<protein>
    <submittedName>
        <fullName evidence="4">Membrane protein</fullName>
    </submittedName>
</protein>
<accession>A0A380JDS7</accession>
<keyword evidence="3" id="KW-0472">Membrane</keyword>
<dbReference type="Pfam" id="PF07155">
    <property type="entry name" value="ECF-ribofla_trS"/>
    <property type="match status" value="1"/>
</dbReference>
<name>A0A380JDS7_STRDO</name>
<dbReference type="PANTHER" id="PTHR37815:SF3">
    <property type="entry name" value="UPF0397 PROTEIN SPR0429"/>
    <property type="match status" value="1"/>
</dbReference>
<dbReference type="GO" id="GO:0016020">
    <property type="term" value="C:membrane"/>
    <property type="evidence" value="ECO:0007669"/>
    <property type="project" value="InterPro"/>
</dbReference>
<dbReference type="InterPro" id="IPR009825">
    <property type="entry name" value="ECF_substrate-spec-like"/>
</dbReference>